<feature type="transmembrane region" description="Helical" evidence="7">
    <location>
        <begin position="284"/>
        <end position="302"/>
    </location>
</feature>
<dbReference type="Gene3D" id="1.20.1250.20">
    <property type="entry name" value="MFS general substrate transporter like domains"/>
    <property type="match status" value="2"/>
</dbReference>
<evidence type="ECO:0000256" key="5">
    <source>
        <dbReference type="ARBA" id="ARBA00022989"/>
    </source>
</evidence>
<protein>
    <submittedName>
        <fullName evidence="9">L-galactonate transporter</fullName>
    </submittedName>
</protein>
<dbReference type="SUPFAM" id="SSF103473">
    <property type="entry name" value="MFS general substrate transporter"/>
    <property type="match status" value="1"/>
</dbReference>
<feature type="transmembrane region" description="Helical" evidence="7">
    <location>
        <begin position="166"/>
        <end position="197"/>
    </location>
</feature>
<dbReference type="PIRSF" id="PIRSF002808">
    <property type="entry name" value="Hexose_phosphate_transp"/>
    <property type="match status" value="1"/>
</dbReference>
<dbReference type="InterPro" id="IPR000849">
    <property type="entry name" value="Sugar_P_transporter"/>
</dbReference>
<dbReference type="InterPro" id="IPR020846">
    <property type="entry name" value="MFS_dom"/>
</dbReference>
<feature type="transmembrane region" description="Helical" evidence="7">
    <location>
        <begin position="246"/>
        <end position="264"/>
    </location>
</feature>
<feature type="transmembrane region" description="Helical" evidence="7">
    <location>
        <begin position="20"/>
        <end position="38"/>
    </location>
</feature>
<dbReference type="CDD" id="cd17319">
    <property type="entry name" value="MFS_ExuT_GudP_like"/>
    <property type="match status" value="1"/>
</dbReference>
<dbReference type="RefSeq" id="WP_208926404.1">
    <property type="nucleotide sequence ID" value="NZ_JAYFNZ010000018.1"/>
</dbReference>
<dbReference type="PROSITE" id="PS50850">
    <property type="entry name" value="MFS"/>
    <property type="match status" value="1"/>
</dbReference>
<dbReference type="AlphaFoldDB" id="A0A098B9R4"/>
<keyword evidence="2" id="KW-0813">Transport</keyword>
<keyword evidence="6 7" id="KW-0472">Membrane</keyword>
<feature type="transmembrane region" description="Helical" evidence="7">
    <location>
        <begin position="314"/>
        <end position="334"/>
    </location>
</feature>
<dbReference type="PANTHER" id="PTHR11662">
    <property type="entry name" value="SOLUTE CARRIER FAMILY 17"/>
    <property type="match status" value="1"/>
</dbReference>
<dbReference type="GO" id="GO:0005886">
    <property type="term" value="C:plasma membrane"/>
    <property type="evidence" value="ECO:0007669"/>
    <property type="project" value="UniProtKB-SubCell"/>
</dbReference>
<dbReference type="InterPro" id="IPR011701">
    <property type="entry name" value="MFS"/>
</dbReference>
<evidence type="ECO:0000256" key="1">
    <source>
        <dbReference type="ARBA" id="ARBA00004651"/>
    </source>
</evidence>
<dbReference type="Pfam" id="PF07690">
    <property type="entry name" value="MFS_1"/>
    <property type="match status" value="1"/>
</dbReference>
<name>A0A098B9R4_DESHA</name>
<feature type="domain" description="Major facilitator superfamily (MFS) profile" evidence="8">
    <location>
        <begin position="25"/>
        <end position="429"/>
    </location>
</feature>
<proteinExistence type="predicted"/>
<evidence type="ECO:0000313" key="9">
    <source>
        <dbReference type="EMBL" id="CDX04606.1"/>
    </source>
</evidence>
<keyword evidence="4 7" id="KW-0812">Transmembrane</keyword>
<comment type="subcellular location">
    <subcellularLocation>
        <location evidence="1">Cell membrane</location>
        <topology evidence="1">Multi-pass membrane protein</topology>
    </subcellularLocation>
</comment>
<evidence type="ECO:0000256" key="2">
    <source>
        <dbReference type="ARBA" id="ARBA00022448"/>
    </source>
</evidence>
<evidence type="ECO:0000256" key="6">
    <source>
        <dbReference type="ARBA" id="ARBA00023136"/>
    </source>
</evidence>
<feature type="transmembrane region" description="Helical" evidence="7">
    <location>
        <begin position="340"/>
        <end position="361"/>
    </location>
</feature>
<sequence>MAIPKQVDPNQGTKKTFKWGARHTVLVFIWLGWFLSFLDRMVITLSLPFIGKEFNIDAAAQGLILSAFFAGYALFQIPGGMLADKLGFRRMLSVGIIWWSAFTTLTGAVFSYPLLLLVRFAFGLGEAVLPGSSYKTLTTYFPSKERGTAIGIQSTANSIGNIFASITAAAIIVVLGWRAVFLVLGIPGVILGIYYWVKFKDNPADHPQMTPEDLAELQADREEEQKQLLADNKSELSFKDIFKTPILWQMIAIWFLADIAIWGFSSWMPSYLMNVRGLSVMKTGIYGSLPFLFGAIGILLGGRAADRYRDKIKWLFVGAAALGGVFIYLLFVAPSTEMTIFYQCLANGLMCFSQGVFWTMVSDSFPASLMGSGSAAVNFGGQVAGLVAPAAMGFMIKASGGSYNAAFLLLVVSLVAAAVLALTIKKRPIA</sequence>
<reference evidence="9" key="1">
    <citation type="submission" date="2014-07" db="EMBL/GenBank/DDBJ databases">
        <authorList>
            <person name="Hornung V.Bastian."/>
        </authorList>
    </citation>
    <scope>NUCLEOTIDE SEQUENCE</scope>
    <source>
        <strain evidence="9">PCE-S</strain>
    </source>
</reference>
<evidence type="ECO:0000256" key="7">
    <source>
        <dbReference type="SAM" id="Phobius"/>
    </source>
</evidence>
<dbReference type="GO" id="GO:0022857">
    <property type="term" value="F:transmembrane transporter activity"/>
    <property type="evidence" value="ECO:0007669"/>
    <property type="project" value="InterPro"/>
</dbReference>
<dbReference type="InterPro" id="IPR036259">
    <property type="entry name" value="MFS_trans_sf"/>
</dbReference>
<evidence type="ECO:0000259" key="8">
    <source>
        <dbReference type="PROSITE" id="PS50850"/>
    </source>
</evidence>
<accession>A0A098B9R4</accession>
<feature type="transmembrane region" description="Helical" evidence="7">
    <location>
        <begin position="373"/>
        <end position="396"/>
    </location>
</feature>
<keyword evidence="5 7" id="KW-1133">Transmembrane helix</keyword>
<evidence type="ECO:0000256" key="4">
    <source>
        <dbReference type="ARBA" id="ARBA00022692"/>
    </source>
</evidence>
<dbReference type="PATRIC" id="fig|49338.4.peg.5075"/>
<feature type="transmembrane region" description="Helical" evidence="7">
    <location>
        <begin position="96"/>
        <end position="122"/>
    </location>
</feature>
<feature type="transmembrane region" description="Helical" evidence="7">
    <location>
        <begin position="58"/>
        <end position="75"/>
    </location>
</feature>
<gene>
    <name evidence="9" type="ORF">DPCES_4720</name>
</gene>
<dbReference type="EMBL" id="LK996017">
    <property type="protein sequence ID" value="CDX04606.1"/>
    <property type="molecule type" value="Genomic_DNA"/>
</dbReference>
<keyword evidence="3" id="KW-1003">Cell membrane</keyword>
<organism evidence="9">
    <name type="scientific">Desulfitobacterium hafniense</name>
    <name type="common">Desulfitobacterium frappieri</name>
    <dbReference type="NCBI Taxonomy" id="49338"/>
    <lineage>
        <taxon>Bacteria</taxon>
        <taxon>Bacillati</taxon>
        <taxon>Bacillota</taxon>
        <taxon>Clostridia</taxon>
        <taxon>Eubacteriales</taxon>
        <taxon>Desulfitobacteriaceae</taxon>
        <taxon>Desulfitobacterium</taxon>
    </lineage>
</organism>
<evidence type="ECO:0000256" key="3">
    <source>
        <dbReference type="ARBA" id="ARBA00022475"/>
    </source>
</evidence>
<feature type="transmembrane region" description="Helical" evidence="7">
    <location>
        <begin position="402"/>
        <end position="424"/>
    </location>
</feature>
<dbReference type="InterPro" id="IPR050382">
    <property type="entry name" value="MFS_Na/Anion_cotransporter"/>
</dbReference>
<dbReference type="PANTHER" id="PTHR11662:SF399">
    <property type="entry name" value="FI19708P1-RELATED"/>
    <property type="match status" value="1"/>
</dbReference>